<evidence type="ECO:0000256" key="5">
    <source>
        <dbReference type="ARBA" id="ARBA00022989"/>
    </source>
</evidence>
<organism evidence="10 11">
    <name type="scientific">Kwoniella dendrophila CBS 6074</name>
    <dbReference type="NCBI Taxonomy" id="1295534"/>
    <lineage>
        <taxon>Eukaryota</taxon>
        <taxon>Fungi</taxon>
        <taxon>Dikarya</taxon>
        <taxon>Basidiomycota</taxon>
        <taxon>Agaricomycotina</taxon>
        <taxon>Tremellomycetes</taxon>
        <taxon>Tremellales</taxon>
        <taxon>Cryptococcaceae</taxon>
        <taxon>Kwoniella</taxon>
    </lineage>
</organism>
<sequence>MYNNNNNQLRSVVQHYRRKGLSKDFIISAFSFLGFIAFLFISLPNFGFLPSDPILTSLDIIKPSLFWSLNCRTRCHGEGKLAGGLPGFYTFDKIWYKSGFFYIFTDQPDQIKLPPQNSISSGFNPIIIKPLSESPNLKIKSWFSKESIKCFPDETIWVNAGVSERSSEKEEEEFIQEKRRLLHYNYKRFNWEYHHYHFLAEAILGGIATLDVVRNNNTSDRHHDKPKVNKFSWNFGYSNTGEDEIRPEDKQWLFIPWETEWQDPYGLNQPIVNGLFHNHFVNSALLSKFTENDQWVGFERLAIIDRWASHRYNPKSNEWNKMALDVFSLLPASSSGAAESIFEPYRNNFLEYMHIKNKHRKEKGKSINELPKIIHVDRGHSSRHLTNQSHYNIISTLEELNKEGKANCVIGKLEDMDYVDQIKLFADADIIIGVHGNGLTHQMWMPSGGILIEIFPHGVFLRDYQVIAQVMGHQHIAILDSKIYTQEEWESEPGKLLASTGQANDQNIHLNKGFIGDLLETKLLELQ</sequence>
<dbReference type="GO" id="GO:0035269">
    <property type="term" value="P:protein O-linked glycosylation via mannose"/>
    <property type="evidence" value="ECO:0007669"/>
    <property type="project" value="TreeGrafter"/>
</dbReference>
<dbReference type="AlphaFoldDB" id="A0AAX4JT59"/>
<keyword evidence="4 8" id="KW-0812">Transmembrane</keyword>
<evidence type="ECO:0000256" key="7">
    <source>
        <dbReference type="ARBA" id="ARBA00023180"/>
    </source>
</evidence>
<keyword evidence="2" id="KW-0328">Glycosyltransferase</keyword>
<dbReference type="PANTHER" id="PTHR20961">
    <property type="entry name" value="GLYCOSYLTRANSFERASE"/>
    <property type="match status" value="1"/>
</dbReference>
<keyword evidence="6 8" id="KW-0472">Membrane</keyword>
<keyword evidence="11" id="KW-1185">Reference proteome</keyword>
<dbReference type="InterPro" id="IPR049625">
    <property type="entry name" value="Glyco_transf_61_cat"/>
</dbReference>
<evidence type="ECO:0000256" key="6">
    <source>
        <dbReference type="ARBA" id="ARBA00023136"/>
    </source>
</evidence>
<protein>
    <recommendedName>
        <fullName evidence="9">Glycosyltransferase 61 catalytic domain-containing protein</fullName>
    </recommendedName>
</protein>
<dbReference type="EMBL" id="CP144100">
    <property type="protein sequence ID" value="WWC87939.1"/>
    <property type="molecule type" value="Genomic_DNA"/>
</dbReference>
<keyword evidence="5 8" id="KW-1133">Transmembrane helix</keyword>
<dbReference type="InterPro" id="IPR007657">
    <property type="entry name" value="Glycosyltransferase_61"/>
</dbReference>
<evidence type="ECO:0000259" key="9">
    <source>
        <dbReference type="Pfam" id="PF04577"/>
    </source>
</evidence>
<evidence type="ECO:0000313" key="11">
    <source>
        <dbReference type="Proteomes" id="UP001355207"/>
    </source>
</evidence>
<evidence type="ECO:0000256" key="4">
    <source>
        <dbReference type="ARBA" id="ARBA00022692"/>
    </source>
</evidence>
<proteinExistence type="predicted"/>
<gene>
    <name evidence="10" type="ORF">L201_002839</name>
</gene>
<keyword evidence="7" id="KW-0325">Glycoprotein</keyword>
<dbReference type="PANTHER" id="PTHR20961:SF38">
    <property type="entry name" value="PROTEIN O-LINKED-MANNOSE BETA-1,4-N-ACETYLGLUCOSAMINYLTRANSFERASE 2"/>
    <property type="match status" value="1"/>
</dbReference>
<reference evidence="10 11" key="1">
    <citation type="submission" date="2024-01" db="EMBL/GenBank/DDBJ databases">
        <title>Comparative genomics of Cryptococcus and Kwoniella reveals pathogenesis evolution and contrasting modes of karyotype evolution via chromosome fusion or intercentromeric recombination.</title>
        <authorList>
            <person name="Coelho M.A."/>
            <person name="David-Palma M."/>
            <person name="Shea T."/>
            <person name="Bowers K."/>
            <person name="McGinley-Smith S."/>
            <person name="Mohammad A.W."/>
            <person name="Gnirke A."/>
            <person name="Yurkov A.M."/>
            <person name="Nowrousian M."/>
            <person name="Sun S."/>
            <person name="Cuomo C.A."/>
            <person name="Heitman J."/>
        </authorList>
    </citation>
    <scope>NUCLEOTIDE SEQUENCE [LARGE SCALE GENOMIC DNA]</scope>
    <source>
        <strain evidence="10 11">CBS 6074</strain>
    </source>
</reference>
<dbReference type="GeneID" id="91093510"/>
<evidence type="ECO:0000256" key="2">
    <source>
        <dbReference type="ARBA" id="ARBA00022676"/>
    </source>
</evidence>
<dbReference type="Proteomes" id="UP001355207">
    <property type="component" value="Chromosome 3"/>
</dbReference>
<dbReference type="GO" id="GO:0097363">
    <property type="term" value="F:protein O-acetylglucosaminyltransferase activity"/>
    <property type="evidence" value="ECO:0007669"/>
    <property type="project" value="TreeGrafter"/>
</dbReference>
<feature type="domain" description="Glycosyltransferase 61 catalytic" evidence="9">
    <location>
        <begin position="334"/>
        <end position="449"/>
    </location>
</feature>
<dbReference type="GO" id="GO:0005783">
    <property type="term" value="C:endoplasmic reticulum"/>
    <property type="evidence" value="ECO:0007669"/>
    <property type="project" value="TreeGrafter"/>
</dbReference>
<dbReference type="GO" id="GO:0016020">
    <property type="term" value="C:membrane"/>
    <property type="evidence" value="ECO:0007669"/>
    <property type="project" value="UniProtKB-SubCell"/>
</dbReference>
<comment type="subcellular location">
    <subcellularLocation>
        <location evidence="1">Membrane</location>
        <topology evidence="1">Single-pass membrane protein</topology>
    </subcellularLocation>
</comment>
<dbReference type="Pfam" id="PF04577">
    <property type="entry name" value="Glyco_transf_61"/>
    <property type="match status" value="1"/>
</dbReference>
<evidence type="ECO:0000256" key="3">
    <source>
        <dbReference type="ARBA" id="ARBA00022679"/>
    </source>
</evidence>
<evidence type="ECO:0000256" key="8">
    <source>
        <dbReference type="SAM" id="Phobius"/>
    </source>
</evidence>
<feature type="transmembrane region" description="Helical" evidence="8">
    <location>
        <begin position="25"/>
        <end position="43"/>
    </location>
</feature>
<keyword evidence="3" id="KW-0808">Transferase</keyword>
<dbReference type="RefSeq" id="XP_066074702.1">
    <property type="nucleotide sequence ID" value="XM_066218605.1"/>
</dbReference>
<accession>A0AAX4JT59</accession>
<name>A0AAX4JT59_9TREE</name>
<evidence type="ECO:0000256" key="1">
    <source>
        <dbReference type="ARBA" id="ARBA00004167"/>
    </source>
</evidence>
<evidence type="ECO:0000313" key="10">
    <source>
        <dbReference type="EMBL" id="WWC87939.1"/>
    </source>
</evidence>